<keyword evidence="6" id="KW-0735">Signal-anchor</keyword>
<dbReference type="InterPro" id="IPR002659">
    <property type="entry name" value="Glyco_trans_31"/>
</dbReference>
<evidence type="ECO:0000256" key="10">
    <source>
        <dbReference type="RuleBase" id="RU363063"/>
    </source>
</evidence>
<dbReference type="GO" id="GO:0016758">
    <property type="term" value="F:hexosyltransferase activity"/>
    <property type="evidence" value="ECO:0007669"/>
    <property type="project" value="InterPro"/>
</dbReference>
<dbReference type="Gene3D" id="3.90.550.50">
    <property type="match status" value="1"/>
</dbReference>
<organism evidence="11 12">
    <name type="scientific">Cricetulus griseus</name>
    <name type="common">Chinese hamster</name>
    <name type="synonym">Cricetulus barabensis griseus</name>
    <dbReference type="NCBI Taxonomy" id="10029"/>
    <lineage>
        <taxon>Eukaryota</taxon>
        <taxon>Metazoa</taxon>
        <taxon>Chordata</taxon>
        <taxon>Craniata</taxon>
        <taxon>Vertebrata</taxon>
        <taxon>Euteleostomi</taxon>
        <taxon>Mammalia</taxon>
        <taxon>Eutheria</taxon>
        <taxon>Euarchontoglires</taxon>
        <taxon>Glires</taxon>
        <taxon>Rodentia</taxon>
        <taxon>Myomorpha</taxon>
        <taxon>Muroidea</taxon>
        <taxon>Cricetidae</taxon>
        <taxon>Cricetinae</taxon>
        <taxon>Cricetulus</taxon>
    </lineage>
</organism>
<keyword evidence="3 10" id="KW-0328">Glycosyltransferase</keyword>
<dbReference type="eggNOG" id="KOG2287">
    <property type="taxonomic scope" value="Eukaryota"/>
</dbReference>
<sequence length="115" mass="13019">MTQWAVAFCPNALFILKADEKMFINLSGLVDYLLSLKEHLEGTYVGRVIHQDTPNRDPHSQEFVPLSEYPEKHYPDYCSSEAFIMSQDVAHTVYVVLNEAPITVPTDVFVGIVLC</sequence>
<evidence type="ECO:0000256" key="1">
    <source>
        <dbReference type="ARBA" id="ARBA00004323"/>
    </source>
</evidence>
<dbReference type="PaxDb" id="10029-XP_007606325.1"/>
<evidence type="ECO:0000256" key="3">
    <source>
        <dbReference type="ARBA" id="ARBA00022676"/>
    </source>
</evidence>
<keyword evidence="5" id="KW-0812">Transmembrane</keyword>
<dbReference type="STRING" id="10029.G3ILS5"/>
<keyword evidence="4 11" id="KW-0808">Transferase</keyword>
<dbReference type="PANTHER" id="PTHR11214">
    <property type="entry name" value="BETA-1,3-N-ACETYLGLUCOSAMINYLTRANSFERASE"/>
    <property type="match status" value="1"/>
</dbReference>
<evidence type="ECO:0000256" key="8">
    <source>
        <dbReference type="ARBA" id="ARBA00023034"/>
    </source>
</evidence>
<keyword evidence="7" id="KW-1133">Transmembrane helix</keyword>
<evidence type="ECO:0000256" key="2">
    <source>
        <dbReference type="ARBA" id="ARBA00008661"/>
    </source>
</evidence>
<reference evidence="12" key="1">
    <citation type="journal article" date="2011" name="Nat. Biotechnol.">
        <title>The genomic sequence of the Chinese hamster ovary (CHO)-K1 cell line.</title>
        <authorList>
            <person name="Xu X."/>
            <person name="Nagarajan H."/>
            <person name="Lewis N.E."/>
            <person name="Pan S."/>
            <person name="Cai Z."/>
            <person name="Liu X."/>
            <person name="Chen W."/>
            <person name="Xie M."/>
            <person name="Wang W."/>
            <person name="Hammond S."/>
            <person name="Andersen M.R."/>
            <person name="Neff N."/>
            <person name="Passarelli B."/>
            <person name="Koh W."/>
            <person name="Fan H.C."/>
            <person name="Wang J."/>
            <person name="Gui Y."/>
            <person name="Lee K.H."/>
            <person name="Betenbaugh M.J."/>
            <person name="Quake S.R."/>
            <person name="Famili I."/>
            <person name="Palsson B.O."/>
            <person name="Wang J."/>
        </authorList>
    </citation>
    <scope>NUCLEOTIDE SEQUENCE [LARGE SCALE GENOMIC DNA]</scope>
    <source>
        <strain evidence="12">CHO K1 cell line</strain>
    </source>
</reference>
<proteinExistence type="inferred from homology"/>
<evidence type="ECO:0000256" key="7">
    <source>
        <dbReference type="ARBA" id="ARBA00022989"/>
    </source>
</evidence>
<dbReference type="InParanoid" id="G3ILS5"/>
<gene>
    <name evidence="11" type="ORF">I79_024847</name>
</gene>
<evidence type="ECO:0000313" key="12">
    <source>
        <dbReference type="Proteomes" id="UP000001075"/>
    </source>
</evidence>
<keyword evidence="9" id="KW-0472">Membrane</keyword>
<evidence type="ECO:0000256" key="5">
    <source>
        <dbReference type="ARBA" id="ARBA00022692"/>
    </source>
</evidence>
<keyword evidence="8 10" id="KW-0333">Golgi apparatus</keyword>
<dbReference type="EMBL" id="JH004244">
    <property type="protein sequence ID" value="EGW14516.1"/>
    <property type="molecule type" value="Genomic_DNA"/>
</dbReference>
<evidence type="ECO:0000256" key="6">
    <source>
        <dbReference type="ARBA" id="ARBA00022968"/>
    </source>
</evidence>
<name>G3ILS5_CRIGR</name>
<evidence type="ECO:0000256" key="4">
    <source>
        <dbReference type="ARBA" id="ARBA00022679"/>
    </source>
</evidence>
<dbReference type="Proteomes" id="UP000001075">
    <property type="component" value="Unassembled WGS sequence"/>
</dbReference>
<dbReference type="GO" id="GO:0006493">
    <property type="term" value="P:protein O-linked glycosylation"/>
    <property type="evidence" value="ECO:0007669"/>
    <property type="project" value="TreeGrafter"/>
</dbReference>
<comment type="similarity">
    <text evidence="2 10">Belongs to the glycosyltransferase 31 family.</text>
</comment>
<dbReference type="AlphaFoldDB" id="G3ILS5"/>
<dbReference type="GO" id="GO:0000139">
    <property type="term" value="C:Golgi membrane"/>
    <property type="evidence" value="ECO:0007669"/>
    <property type="project" value="UniProtKB-SubCell"/>
</dbReference>
<dbReference type="Pfam" id="PF01762">
    <property type="entry name" value="Galactosyl_T"/>
    <property type="match status" value="1"/>
</dbReference>
<evidence type="ECO:0000256" key="9">
    <source>
        <dbReference type="ARBA" id="ARBA00023136"/>
    </source>
</evidence>
<dbReference type="EC" id="2.4.1.-" evidence="10"/>
<protein>
    <recommendedName>
        <fullName evidence="10">Hexosyltransferase</fullName>
        <ecNumber evidence="10">2.4.1.-</ecNumber>
    </recommendedName>
</protein>
<accession>G3ILS5</accession>
<dbReference type="PANTHER" id="PTHR11214:SF29">
    <property type="entry name" value="BETA-1,3-GALACTOSYLTRANSFERASE 9"/>
    <property type="match status" value="1"/>
</dbReference>
<evidence type="ECO:0000313" key="11">
    <source>
        <dbReference type="EMBL" id="EGW14516.1"/>
    </source>
</evidence>
<comment type="subcellular location">
    <subcellularLocation>
        <location evidence="1 10">Golgi apparatus membrane</location>
        <topology evidence="1 10">Single-pass type II membrane protein</topology>
    </subcellularLocation>
</comment>